<dbReference type="GeneID" id="9625537"/>
<dbReference type="EMBL" id="GL378323">
    <property type="protein sequence ID" value="EFJ53202.1"/>
    <property type="molecule type" value="Genomic_DNA"/>
</dbReference>
<dbReference type="OrthoDB" id="341421at2759"/>
<dbReference type="AlphaFoldDB" id="D8TI94"/>
<organism evidence="2">
    <name type="scientific">Volvox carteri f. nagariensis</name>
    <dbReference type="NCBI Taxonomy" id="3068"/>
    <lineage>
        <taxon>Eukaryota</taxon>
        <taxon>Viridiplantae</taxon>
        <taxon>Chlorophyta</taxon>
        <taxon>core chlorophytes</taxon>
        <taxon>Chlorophyceae</taxon>
        <taxon>CS clade</taxon>
        <taxon>Chlamydomonadales</taxon>
        <taxon>Volvocaceae</taxon>
        <taxon>Volvox</taxon>
    </lineage>
</organism>
<dbReference type="KEGG" id="vcn:VOLCADRAFT_86240"/>
<name>D8TI94_VOLCA</name>
<dbReference type="eggNOG" id="ENOG502SGBB">
    <property type="taxonomic scope" value="Eukaryota"/>
</dbReference>
<accession>D8TI94</accession>
<proteinExistence type="predicted"/>
<evidence type="ECO:0008006" key="3">
    <source>
        <dbReference type="Google" id="ProtNLM"/>
    </source>
</evidence>
<dbReference type="Proteomes" id="UP000001058">
    <property type="component" value="Unassembled WGS sequence"/>
</dbReference>
<evidence type="ECO:0000313" key="1">
    <source>
        <dbReference type="EMBL" id="EFJ53202.1"/>
    </source>
</evidence>
<dbReference type="InterPro" id="IPR046341">
    <property type="entry name" value="SET_dom_sf"/>
</dbReference>
<gene>
    <name evidence="1" type="ORF">VOLCADRAFT_86240</name>
</gene>
<dbReference type="Gene3D" id="3.90.1410.10">
    <property type="entry name" value="set domain protein methyltransferase, domain 1"/>
    <property type="match status" value="1"/>
</dbReference>
<dbReference type="RefSeq" id="XP_002946207.1">
    <property type="nucleotide sequence ID" value="XM_002946161.1"/>
</dbReference>
<keyword evidence="2" id="KW-1185">Reference proteome</keyword>
<reference evidence="1 2" key="1">
    <citation type="journal article" date="2010" name="Science">
        <title>Genomic analysis of organismal complexity in the multicellular green alga Volvox carteri.</title>
        <authorList>
            <person name="Prochnik S.E."/>
            <person name="Umen J."/>
            <person name="Nedelcu A.M."/>
            <person name="Hallmann A."/>
            <person name="Miller S.M."/>
            <person name="Nishii I."/>
            <person name="Ferris P."/>
            <person name="Kuo A."/>
            <person name="Mitros T."/>
            <person name="Fritz-Laylin L.K."/>
            <person name="Hellsten U."/>
            <person name="Chapman J."/>
            <person name="Simakov O."/>
            <person name="Rensing S.A."/>
            <person name="Terry A."/>
            <person name="Pangilinan J."/>
            <person name="Kapitonov V."/>
            <person name="Jurka J."/>
            <person name="Salamov A."/>
            <person name="Shapiro H."/>
            <person name="Schmutz J."/>
            <person name="Grimwood J."/>
            <person name="Lindquist E."/>
            <person name="Lucas S."/>
            <person name="Grigoriev I.V."/>
            <person name="Schmitt R."/>
            <person name="Kirk D."/>
            <person name="Rokhsar D.S."/>
        </authorList>
    </citation>
    <scope>NUCLEOTIDE SEQUENCE [LARGE SCALE GENOMIC DNA]</scope>
    <source>
        <strain evidence="2">f. Nagariensis / Eve</strain>
    </source>
</reference>
<sequence length="262" mass="28393">MRGWHTSNFNLGLDLPQLAAEKPPPMVFHSRCFYEPGSRLHMCVPGVDLANHSPRPSAEVRLQHSPAACQGYEALAEVAEPPPPEPSRFNLLAGEGGIRCGDEVTISYGCWPSNSGSNTSICPGEILTLFGDAEEAVRWSLAAAAAAEPVDDKQQQQLQLAGKDGSDEAKKVEAILRDVEALMPGEAFYNLAITSEGVDGRLQVVLQAASQHLGLNPRDFLRRRVQERLAQFENVDGNSFDGAIGCFVRSKRALAQCILTQL</sequence>
<dbReference type="SUPFAM" id="SSF82199">
    <property type="entry name" value="SET domain"/>
    <property type="match status" value="1"/>
</dbReference>
<protein>
    <recommendedName>
        <fullName evidence="3">SET domain-containing protein</fullName>
    </recommendedName>
</protein>
<dbReference type="InParanoid" id="D8TI94"/>
<evidence type="ECO:0000313" key="2">
    <source>
        <dbReference type="Proteomes" id="UP000001058"/>
    </source>
</evidence>